<keyword evidence="6" id="KW-0456">Lyase</keyword>
<dbReference type="PANTHER" id="PTHR37423">
    <property type="entry name" value="SOLUBLE LYTIC MUREIN TRANSGLYCOSYLASE-RELATED"/>
    <property type="match status" value="1"/>
</dbReference>
<dbReference type="PANTHER" id="PTHR37423:SF2">
    <property type="entry name" value="MEMBRANE-BOUND LYTIC MUREIN TRANSGLYCOSYLASE C"/>
    <property type="match status" value="1"/>
</dbReference>
<evidence type="ECO:0000313" key="6">
    <source>
        <dbReference type="EMBL" id="VUD69666.1"/>
    </source>
</evidence>
<evidence type="ECO:0000256" key="3">
    <source>
        <dbReference type="SAM" id="SignalP"/>
    </source>
</evidence>
<sequence length="332" mass="35370">MRRARIDRAARNTRTRAVTAFLFRILAALGALLAAGVAQAAPSEGATETVEQALCRLIEGSAKTRGLPVPFLTRLIWRESSFRVGVVSPAGAQGVAQFMPGTARERGLLDPFDPEQAIPHAAHLLADLKRQFGNLGLAAAAYNGGAQRVTNWLAGSGGLPAETRAYVLWITGSPAEDWRGGQRGTIEFPEGGEPKKDAEIKKDAEAKDAKQAKAEIPAETHQTCLQTTAALRIPSRGDRFAIGPNEGPAAPWGIQLAGNFSKSLALASFQRARTAYAKAIGEVRPMIIGTRLRNRGTRAFYRVRIPAESRQAADAVCGRIRGAGGACIVLKT</sequence>
<comment type="similarity">
    <text evidence="1">Belongs to the transglycosylase Slt family.</text>
</comment>
<keyword evidence="7" id="KW-1185">Reference proteome</keyword>
<dbReference type="Pfam" id="PF05036">
    <property type="entry name" value="SPOR"/>
    <property type="match status" value="1"/>
</dbReference>
<dbReference type="GO" id="GO:0042834">
    <property type="term" value="F:peptidoglycan binding"/>
    <property type="evidence" value="ECO:0007669"/>
    <property type="project" value="InterPro"/>
</dbReference>
<feature type="domain" description="SPOR" evidence="5">
    <location>
        <begin position="251"/>
        <end position="330"/>
    </location>
</feature>
<protein>
    <submittedName>
        <fullName evidence="6">Soluble lytic murein transglycosylase</fullName>
        <ecNumber evidence="6">4.2.2.-</ecNumber>
    </submittedName>
</protein>
<dbReference type="EMBL" id="CABFPH010000002">
    <property type="protein sequence ID" value="VUD69666.1"/>
    <property type="molecule type" value="Genomic_DNA"/>
</dbReference>
<dbReference type="GO" id="GO:0016829">
    <property type="term" value="F:lyase activity"/>
    <property type="evidence" value="ECO:0007669"/>
    <property type="project" value="UniProtKB-KW"/>
</dbReference>
<organism evidence="6 7">
    <name type="scientific">Methylobacterium symbioticum</name>
    <dbReference type="NCBI Taxonomy" id="2584084"/>
    <lineage>
        <taxon>Bacteria</taxon>
        <taxon>Pseudomonadati</taxon>
        <taxon>Pseudomonadota</taxon>
        <taxon>Alphaproteobacteria</taxon>
        <taxon>Hyphomicrobiales</taxon>
        <taxon>Methylobacteriaceae</taxon>
        <taxon>Methylobacterium</taxon>
    </lineage>
</organism>
<feature type="chain" id="PRO_5021452080" evidence="3">
    <location>
        <begin position="41"/>
        <end position="332"/>
    </location>
</feature>
<dbReference type="AlphaFoldDB" id="A0A509E5X7"/>
<keyword evidence="3" id="KW-0732">Signal</keyword>
<dbReference type="InterPro" id="IPR007730">
    <property type="entry name" value="SPOR-like_dom"/>
</dbReference>
<dbReference type="SUPFAM" id="SSF53955">
    <property type="entry name" value="Lysozyme-like"/>
    <property type="match status" value="1"/>
</dbReference>
<reference evidence="6 7" key="1">
    <citation type="submission" date="2019-06" db="EMBL/GenBank/DDBJ databases">
        <authorList>
            <person name="Rodrigo-Torres L."/>
            <person name="Arahal R. D."/>
            <person name="Lucena T."/>
        </authorList>
    </citation>
    <scope>NUCLEOTIDE SEQUENCE [LARGE SCALE GENOMIC DNA]</scope>
    <source>
        <strain evidence="6 7">SB0023/3</strain>
    </source>
</reference>
<feature type="domain" description="Transglycosylase SLT" evidence="4">
    <location>
        <begin position="58"/>
        <end position="158"/>
    </location>
</feature>
<gene>
    <name evidence="6" type="primary">slt_1</name>
    <name evidence="6" type="ORF">MET9862_00221</name>
</gene>
<evidence type="ECO:0000259" key="5">
    <source>
        <dbReference type="Pfam" id="PF05036"/>
    </source>
</evidence>
<proteinExistence type="inferred from homology"/>
<evidence type="ECO:0000256" key="1">
    <source>
        <dbReference type="ARBA" id="ARBA00007734"/>
    </source>
</evidence>
<name>A0A509E5X7_9HYPH</name>
<dbReference type="InterPro" id="IPR023346">
    <property type="entry name" value="Lysozyme-like_dom_sf"/>
</dbReference>
<dbReference type="EC" id="4.2.2.-" evidence="6"/>
<evidence type="ECO:0000256" key="2">
    <source>
        <dbReference type="ARBA" id="ARBA00009387"/>
    </source>
</evidence>
<dbReference type="Gene3D" id="1.10.530.10">
    <property type="match status" value="1"/>
</dbReference>
<dbReference type="CDD" id="cd00254">
    <property type="entry name" value="LT-like"/>
    <property type="match status" value="1"/>
</dbReference>
<evidence type="ECO:0000259" key="4">
    <source>
        <dbReference type="Pfam" id="PF01464"/>
    </source>
</evidence>
<dbReference type="Pfam" id="PF01464">
    <property type="entry name" value="SLT"/>
    <property type="match status" value="1"/>
</dbReference>
<comment type="similarity">
    <text evidence="2">Belongs to the virb1 family.</text>
</comment>
<dbReference type="InterPro" id="IPR008258">
    <property type="entry name" value="Transglycosylase_SLT_dom_1"/>
</dbReference>
<feature type="signal peptide" evidence="3">
    <location>
        <begin position="1"/>
        <end position="40"/>
    </location>
</feature>
<accession>A0A509E5X7</accession>
<dbReference type="Proteomes" id="UP000410984">
    <property type="component" value="Unassembled WGS sequence"/>
</dbReference>
<evidence type="ECO:0000313" key="7">
    <source>
        <dbReference type="Proteomes" id="UP000410984"/>
    </source>
</evidence>